<organism evidence="3 4">
    <name type="scientific">Myriangium duriaei CBS 260.36</name>
    <dbReference type="NCBI Taxonomy" id="1168546"/>
    <lineage>
        <taxon>Eukaryota</taxon>
        <taxon>Fungi</taxon>
        <taxon>Dikarya</taxon>
        <taxon>Ascomycota</taxon>
        <taxon>Pezizomycotina</taxon>
        <taxon>Dothideomycetes</taxon>
        <taxon>Dothideomycetidae</taxon>
        <taxon>Myriangiales</taxon>
        <taxon>Myriangiaceae</taxon>
        <taxon>Myriangium</taxon>
    </lineage>
</organism>
<comment type="caution">
    <text evidence="3">The sequence shown here is derived from an EMBL/GenBank/DDBJ whole genome shotgun (WGS) entry which is preliminary data.</text>
</comment>
<dbReference type="Gene3D" id="3.10.120.10">
    <property type="entry name" value="Cytochrome b5-like heme/steroid binding domain"/>
    <property type="match status" value="2"/>
</dbReference>
<reference evidence="3" key="1">
    <citation type="journal article" date="2020" name="Stud. Mycol.">
        <title>101 Dothideomycetes genomes: a test case for predicting lifestyles and emergence of pathogens.</title>
        <authorList>
            <person name="Haridas S."/>
            <person name="Albert R."/>
            <person name="Binder M."/>
            <person name="Bloem J."/>
            <person name="Labutti K."/>
            <person name="Salamov A."/>
            <person name="Andreopoulos B."/>
            <person name="Baker S."/>
            <person name="Barry K."/>
            <person name="Bills G."/>
            <person name="Bluhm B."/>
            <person name="Cannon C."/>
            <person name="Castanera R."/>
            <person name="Culley D."/>
            <person name="Daum C."/>
            <person name="Ezra D."/>
            <person name="Gonzalez J."/>
            <person name="Henrissat B."/>
            <person name="Kuo A."/>
            <person name="Liang C."/>
            <person name="Lipzen A."/>
            <person name="Lutzoni F."/>
            <person name="Magnuson J."/>
            <person name="Mondo S."/>
            <person name="Nolan M."/>
            <person name="Ohm R."/>
            <person name="Pangilinan J."/>
            <person name="Park H.-J."/>
            <person name="Ramirez L."/>
            <person name="Alfaro M."/>
            <person name="Sun H."/>
            <person name="Tritt A."/>
            <person name="Yoshinaga Y."/>
            <person name="Zwiers L.-H."/>
            <person name="Turgeon B."/>
            <person name="Goodwin S."/>
            <person name="Spatafora J."/>
            <person name="Crous P."/>
            <person name="Grigoriev I."/>
        </authorList>
    </citation>
    <scope>NUCLEOTIDE SEQUENCE</scope>
    <source>
        <strain evidence="3">CBS 260.36</strain>
    </source>
</reference>
<dbReference type="SMART" id="SM01117">
    <property type="entry name" value="Cyt-b5"/>
    <property type="match status" value="1"/>
</dbReference>
<evidence type="ECO:0000259" key="2">
    <source>
        <dbReference type="SMART" id="SM01117"/>
    </source>
</evidence>
<protein>
    <recommendedName>
        <fullName evidence="2">Cytochrome b5 heme-binding domain-containing protein</fullName>
    </recommendedName>
</protein>
<accession>A0A9P4J3R2</accession>
<dbReference type="AlphaFoldDB" id="A0A9P4J3R2"/>
<name>A0A9P4J3R2_9PEZI</name>
<dbReference type="PANTHER" id="PTHR10281">
    <property type="entry name" value="MEMBRANE-ASSOCIATED PROGESTERONE RECEPTOR COMPONENT-RELATED"/>
    <property type="match status" value="1"/>
</dbReference>
<evidence type="ECO:0000313" key="4">
    <source>
        <dbReference type="Proteomes" id="UP000799439"/>
    </source>
</evidence>
<sequence>MSFEPKTKVELAPPKDDIISLEHLAKCDGQHEGFPTYVAIKGTVFDVTGNKSYAPGASYSGRCICFLLPLHGLTATASLALSFFVHIIEEYAELLPVFAGKDASRALAQSSLKPEDARPDWEDLTDEHKKVLDDWYTFFSKRYNIVGKVEGAMNTGASNL</sequence>
<keyword evidence="4" id="KW-1185">Reference proteome</keyword>
<dbReference type="PANTHER" id="PTHR10281:SF115">
    <property type="entry name" value="BINDING PROTEIN, PUTATIVE (AFU_ORTHOLOGUE AFUA_4G06240)-RELATED"/>
    <property type="match status" value="1"/>
</dbReference>
<dbReference type="Proteomes" id="UP000799439">
    <property type="component" value="Unassembled WGS sequence"/>
</dbReference>
<comment type="similarity">
    <text evidence="1">Belongs to the cytochrome b5 family. MAPR subfamily.</text>
</comment>
<dbReference type="EMBL" id="ML996085">
    <property type="protein sequence ID" value="KAF2152912.1"/>
    <property type="molecule type" value="Genomic_DNA"/>
</dbReference>
<feature type="domain" description="Cytochrome b5 heme-binding" evidence="2">
    <location>
        <begin position="19"/>
        <end position="150"/>
    </location>
</feature>
<dbReference type="InterPro" id="IPR001199">
    <property type="entry name" value="Cyt_B5-like_heme/steroid-bd"/>
</dbReference>
<dbReference type="InterPro" id="IPR050577">
    <property type="entry name" value="MAPR/NEUFC/NENF-like"/>
</dbReference>
<dbReference type="SUPFAM" id="SSF55856">
    <property type="entry name" value="Cytochrome b5-like heme/steroid binding domain"/>
    <property type="match status" value="2"/>
</dbReference>
<proteinExistence type="inferred from homology"/>
<dbReference type="GO" id="GO:0005783">
    <property type="term" value="C:endoplasmic reticulum"/>
    <property type="evidence" value="ECO:0007669"/>
    <property type="project" value="TreeGrafter"/>
</dbReference>
<dbReference type="InterPro" id="IPR036400">
    <property type="entry name" value="Cyt_B5-like_heme/steroid_sf"/>
</dbReference>
<gene>
    <name evidence="3" type="ORF">K461DRAFT_130909</name>
</gene>
<evidence type="ECO:0000313" key="3">
    <source>
        <dbReference type="EMBL" id="KAF2152912.1"/>
    </source>
</evidence>
<dbReference type="OrthoDB" id="899at2759"/>
<dbReference type="GO" id="GO:0016020">
    <property type="term" value="C:membrane"/>
    <property type="evidence" value="ECO:0007669"/>
    <property type="project" value="TreeGrafter"/>
</dbReference>
<evidence type="ECO:0000256" key="1">
    <source>
        <dbReference type="ARBA" id="ARBA00038357"/>
    </source>
</evidence>